<dbReference type="AlphaFoldDB" id="A0A5S5CFW1"/>
<proteinExistence type="predicted"/>
<evidence type="ECO:0000313" key="3">
    <source>
        <dbReference type="Proteomes" id="UP000324376"/>
    </source>
</evidence>
<comment type="caution">
    <text evidence="2">The sequence shown here is derived from an EMBL/GenBank/DDBJ whole genome shotgun (WGS) entry which is preliminary data.</text>
</comment>
<dbReference type="OrthoDB" id="1467310at2"/>
<feature type="signal peptide" evidence="1">
    <location>
        <begin position="1"/>
        <end position="19"/>
    </location>
</feature>
<protein>
    <recommendedName>
        <fullName evidence="4">MORN repeat protein</fullName>
    </recommendedName>
</protein>
<dbReference type="SUPFAM" id="SSF82185">
    <property type="entry name" value="Histone H3 K4-specific methyltransferase SET7/9 N-terminal domain"/>
    <property type="match status" value="1"/>
</dbReference>
<dbReference type="EMBL" id="VNHU01000001">
    <property type="protein sequence ID" value="TYP77176.1"/>
    <property type="molecule type" value="Genomic_DNA"/>
</dbReference>
<keyword evidence="1" id="KW-0732">Signal</keyword>
<evidence type="ECO:0008006" key="4">
    <source>
        <dbReference type="Google" id="ProtNLM"/>
    </source>
</evidence>
<dbReference type="Gene3D" id="2.20.110.10">
    <property type="entry name" value="Histone H3 K4-specific methyltransferase SET7/9 N-terminal domain"/>
    <property type="match status" value="1"/>
</dbReference>
<dbReference type="RefSeq" id="WP_148781196.1">
    <property type="nucleotide sequence ID" value="NZ_VNHU01000001.1"/>
</dbReference>
<dbReference type="Proteomes" id="UP000324376">
    <property type="component" value="Unassembled WGS sequence"/>
</dbReference>
<reference evidence="2 3" key="1">
    <citation type="submission" date="2019-07" db="EMBL/GenBank/DDBJ databases">
        <title>Genomic Encyclopedia of Archaeal and Bacterial Type Strains, Phase II (KMG-II): from individual species to whole genera.</title>
        <authorList>
            <person name="Goeker M."/>
        </authorList>
    </citation>
    <scope>NUCLEOTIDE SEQUENCE [LARGE SCALE GENOMIC DNA]</scope>
    <source>
        <strain evidence="2 3">DSM 17527</strain>
    </source>
</reference>
<keyword evidence="3" id="KW-1185">Reference proteome</keyword>
<sequence length="117" mass="13446">MKNYITAIIALLLTTTLFAQDIKPTFEKEGDLIKGTFYYENGEVSQFGFYKNGKLHGKWISYNREGKKTAIGNYDQGVKSGKWFFWNNDNLSEVDYSKNQIASVINWGSKQNIVSRN</sequence>
<feature type="chain" id="PRO_5024428593" description="MORN repeat protein" evidence="1">
    <location>
        <begin position="20"/>
        <end position="117"/>
    </location>
</feature>
<organism evidence="2 3">
    <name type="scientific">Aquimarina intermedia</name>
    <dbReference type="NCBI Taxonomy" id="350814"/>
    <lineage>
        <taxon>Bacteria</taxon>
        <taxon>Pseudomonadati</taxon>
        <taxon>Bacteroidota</taxon>
        <taxon>Flavobacteriia</taxon>
        <taxon>Flavobacteriales</taxon>
        <taxon>Flavobacteriaceae</taxon>
        <taxon>Aquimarina</taxon>
    </lineage>
</organism>
<accession>A0A5S5CFW1</accession>
<name>A0A5S5CFW1_9FLAO</name>
<evidence type="ECO:0000256" key="1">
    <source>
        <dbReference type="SAM" id="SignalP"/>
    </source>
</evidence>
<gene>
    <name evidence="2" type="ORF">BD809_101326</name>
</gene>
<evidence type="ECO:0000313" key="2">
    <source>
        <dbReference type="EMBL" id="TYP77176.1"/>
    </source>
</evidence>